<feature type="region of interest" description="Disordered" evidence="1">
    <location>
        <begin position="695"/>
        <end position="719"/>
    </location>
</feature>
<proteinExistence type="predicted"/>
<name>A0AAN6MY02_9PEZI</name>
<dbReference type="InterPro" id="IPR046539">
    <property type="entry name" value="DUF6604"/>
</dbReference>
<dbReference type="PANTHER" id="PTHR38795">
    <property type="entry name" value="DUF6604 DOMAIN-CONTAINING PROTEIN"/>
    <property type="match status" value="1"/>
</dbReference>
<dbReference type="AlphaFoldDB" id="A0AAN6MY02"/>
<dbReference type="Proteomes" id="UP001303473">
    <property type="component" value="Unassembled WGS sequence"/>
</dbReference>
<evidence type="ECO:0000313" key="3">
    <source>
        <dbReference type="EMBL" id="KAK3935590.1"/>
    </source>
</evidence>
<reference evidence="4" key="1">
    <citation type="journal article" date="2023" name="Mol. Phylogenet. Evol.">
        <title>Genome-scale phylogeny and comparative genomics of the fungal order Sordariales.</title>
        <authorList>
            <person name="Hensen N."/>
            <person name="Bonometti L."/>
            <person name="Westerberg I."/>
            <person name="Brannstrom I.O."/>
            <person name="Guillou S."/>
            <person name="Cros-Aarteil S."/>
            <person name="Calhoun S."/>
            <person name="Haridas S."/>
            <person name="Kuo A."/>
            <person name="Mondo S."/>
            <person name="Pangilinan J."/>
            <person name="Riley R."/>
            <person name="LaButti K."/>
            <person name="Andreopoulos B."/>
            <person name="Lipzen A."/>
            <person name="Chen C."/>
            <person name="Yan M."/>
            <person name="Daum C."/>
            <person name="Ng V."/>
            <person name="Clum A."/>
            <person name="Steindorff A."/>
            <person name="Ohm R.A."/>
            <person name="Martin F."/>
            <person name="Silar P."/>
            <person name="Natvig D.O."/>
            <person name="Lalanne C."/>
            <person name="Gautier V."/>
            <person name="Ament-Velasquez S.L."/>
            <person name="Kruys A."/>
            <person name="Hutchinson M.I."/>
            <person name="Powell A.J."/>
            <person name="Barry K."/>
            <person name="Miller A.N."/>
            <person name="Grigoriev I.V."/>
            <person name="Debuchy R."/>
            <person name="Gladieux P."/>
            <person name="Hiltunen Thoren M."/>
            <person name="Johannesson H."/>
        </authorList>
    </citation>
    <scope>NUCLEOTIDE SEQUENCE [LARGE SCALE GENOMIC DNA]</scope>
    <source>
        <strain evidence="4">CBS 340.73</strain>
    </source>
</reference>
<keyword evidence="4" id="KW-1185">Reference proteome</keyword>
<dbReference type="Pfam" id="PF20253">
    <property type="entry name" value="DUF6604"/>
    <property type="match status" value="1"/>
</dbReference>
<sequence length="846" mass="95447">MLPEPLISIYQQYKQDTDAVAAWLASTARKCGFPADLLSNPLASGPPQRATGRRKGKARRDAKKTINKDSVGQAKFPKYIVAIRDFVPLAEFIAAYQKPRVSVPESFSSTIDRVITVRAGFGDQLNEHGAEIGEKSALSHQYFVGVLENVRQVLKPHMSSATSATSFTTVGKLSGNATEDLSNRFDALKLYEPSQQFLDAPDVERPQKVDDDEKIYEAEPQTSFYDAMVAYTMMMNDLNSIRSHIEWIWTNYRVGVFDLAAAAVATNTAVDLARNLAEDATPLFNGHGGTWKMANTLYFMECLRKGYAVEDVYVPGVIDFNYDTYEIADRMFFNAYRALLSFRDVLNPRCLPLIKEGVFGTYDPGSDRNAKSGRGKYEEDQVLLMEFFTELMTVVRCVRAYPVQDEFLRGMKELDETREVPFYLVFAAQIYLDIHHILRDEASRGFEYLLQQTTFIDNDLGRHLEFHAKLKIESWPASNDHMLRALQSKIKWIASDPVWKAKLKVYQRQGDLVPATMKPHRILQYSPVIAGLMLYHFRAEMYDVGIAVANAWGSITYSLHLYNALQCEGLLSEPWADMEVVRTLIRESNFYVGDRPRNPEEYFSRFCLQMGVSAATLAAPNRRRRNPSMSSRSGPRGIKGGVPVSIMFEDRHRRNLEQAPWTAEHVDNIISRSEWEAEEADGMLLAMAQIDDDGARKVGGKETQNKNMKAPRQRAKTVDGGRLSPGQLVKALVLAMQSEALEFAFPYLVMHRWSWGLLRAVKLECDPLLRQSYGPTYMQHESELPFVVGYILMAASGSGGREKDDRLMRAAAVAVGSMLDAGTGGFVLKMAREMLGFDGRFERDDD</sequence>
<evidence type="ECO:0000256" key="1">
    <source>
        <dbReference type="SAM" id="MobiDB-lite"/>
    </source>
</evidence>
<feature type="compositionally biased region" description="Basic and acidic residues" evidence="1">
    <location>
        <begin position="695"/>
        <end position="704"/>
    </location>
</feature>
<feature type="region of interest" description="Disordered" evidence="1">
    <location>
        <begin position="39"/>
        <end position="66"/>
    </location>
</feature>
<feature type="compositionally biased region" description="Basic residues" evidence="1">
    <location>
        <begin position="51"/>
        <end position="62"/>
    </location>
</feature>
<organism evidence="3 4">
    <name type="scientific">Diplogelasinospora grovesii</name>
    <dbReference type="NCBI Taxonomy" id="303347"/>
    <lineage>
        <taxon>Eukaryota</taxon>
        <taxon>Fungi</taxon>
        <taxon>Dikarya</taxon>
        <taxon>Ascomycota</taxon>
        <taxon>Pezizomycotina</taxon>
        <taxon>Sordariomycetes</taxon>
        <taxon>Sordariomycetidae</taxon>
        <taxon>Sordariales</taxon>
        <taxon>Diplogelasinosporaceae</taxon>
        <taxon>Diplogelasinospora</taxon>
    </lineage>
</organism>
<feature type="compositionally biased region" description="Low complexity" evidence="1">
    <location>
        <begin position="627"/>
        <end position="636"/>
    </location>
</feature>
<dbReference type="EMBL" id="MU853916">
    <property type="protein sequence ID" value="KAK3935590.1"/>
    <property type="molecule type" value="Genomic_DNA"/>
</dbReference>
<accession>A0AAN6MY02</accession>
<evidence type="ECO:0000259" key="2">
    <source>
        <dbReference type="Pfam" id="PF20253"/>
    </source>
</evidence>
<feature type="region of interest" description="Disordered" evidence="1">
    <location>
        <begin position="619"/>
        <end position="640"/>
    </location>
</feature>
<evidence type="ECO:0000313" key="4">
    <source>
        <dbReference type="Proteomes" id="UP001303473"/>
    </source>
</evidence>
<comment type="caution">
    <text evidence="3">The sequence shown here is derived from an EMBL/GenBank/DDBJ whole genome shotgun (WGS) entry which is preliminary data.</text>
</comment>
<protein>
    <recommendedName>
        <fullName evidence="2">DUF6604 domain-containing protein</fullName>
    </recommendedName>
</protein>
<dbReference type="PANTHER" id="PTHR38795:SF1">
    <property type="entry name" value="DUF6604 DOMAIN-CONTAINING PROTEIN"/>
    <property type="match status" value="1"/>
</dbReference>
<gene>
    <name evidence="3" type="ORF">QBC46DRAFT_397181</name>
</gene>
<feature type="domain" description="DUF6604" evidence="2">
    <location>
        <begin position="11"/>
        <end position="281"/>
    </location>
</feature>